<dbReference type="SUPFAM" id="SSF46689">
    <property type="entry name" value="Homeodomain-like"/>
    <property type="match status" value="1"/>
</dbReference>
<reference evidence="5" key="1">
    <citation type="journal article" date="2014" name="Int. J. Syst. Evol. Microbiol.">
        <title>Complete genome sequence of Corynebacterium casei LMG S-19264T (=DSM 44701T), isolated from a smear-ripened cheese.</title>
        <authorList>
            <consortium name="US DOE Joint Genome Institute (JGI-PGF)"/>
            <person name="Walter F."/>
            <person name="Albersmeier A."/>
            <person name="Kalinowski J."/>
            <person name="Ruckert C."/>
        </authorList>
    </citation>
    <scope>NUCLEOTIDE SEQUENCE</scope>
    <source>
        <strain evidence="5">CGMCC 1.12408</strain>
    </source>
</reference>
<evidence type="ECO:0000259" key="2">
    <source>
        <dbReference type="Pfam" id="PF05651"/>
    </source>
</evidence>
<keyword evidence="6" id="KW-1185">Reference proteome</keyword>
<dbReference type="InterPro" id="IPR025736">
    <property type="entry name" value="PucR_C-HTH_dom"/>
</dbReference>
<proteinExistence type="inferred from homology"/>
<dbReference type="InterPro" id="IPR042070">
    <property type="entry name" value="PucR_C-HTH_sf"/>
</dbReference>
<evidence type="ECO:0000259" key="3">
    <source>
        <dbReference type="Pfam" id="PF13556"/>
    </source>
</evidence>
<dbReference type="AlphaFoldDB" id="A0A916W6K7"/>
<feature type="domain" description="CdaR GGDEF-like" evidence="4">
    <location>
        <begin position="102"/>
        <end position="237"/>
    </location>
</feature>
<evidence type="ECO:0000313" key="6">
    <source>
        <dbReference type="Proteomes" id="UP000613512"/>
    </source>
</evidence>
<gene>
    <name evidence="5" type="ORF">GCM10008025_14020</name>
</gene>
<dbReference type="EMBL" id="BMEY01000006">
    <property type="protein sequence ID" value="GGA71319.1"/>
    <property type="molecule type" value="Genomic_DNA"/>
</dbReference>
<dbReference type="Proteomes" id="UP000613512">
    <property type="component" value="Unassembled WGS sequence"/>
</dbReference>
<dbReference type="InterPro" id="IPR041522">
    <property type="entry name" value="CdaR_GGDEF"/>
</dbReference>
<evidence type="ECO:0000313" key="5">
    <source>
        <dbReference type="EMBL" id="GGA71319.1"/>
    </source>
</evidence>
<dbReference type="InterPro" id="IPR008599">
    <property type="entry name" value="Diacid_rec"/>
</dbReference>
<comment type="similarity">
    <text evidence="1">Belongs to the CdaR family.</text>
</comment>
<evidence type="ECO:0000259" key="4">
    <source>
        <dbReference type="Pfam" id="PF17853"/>
    </source>
</evidence>
<dbReference type="InterPro" id="IPR051448">
    <property type="entry name" value="CdaR-like_regulators"/>
</dbReference>
<dbReference type="PANTHER" id="PTHR33744:SF15">
    <property type="entry name" value="CARBOHYDRATE DIACID REGULATOR"/>
    <property type="match status" value="1"/>
</dbReference>
<feature type="domain" description="PucR C-terminal helix-turn-helix" evidence="3">
    <location>
        <begin position="291"/>
        <end position="345"/>
    </location>
</feature>
<comment type="caution">
    <text evidence="5">The sequence shown here is derived from an EMBL/GenBank/DDBJ whole genome shotgun (WGS) entry which is preliminary data.</text>
</comment>
<sequence>MHAPSKEVIREGRVVLFEEDKVKNMDNVLPGAAAPLAFEGKMIGVVGIIGPPKEVKPYVYLVKQYIEMMWQETIYRQLESLKNKNLETFAQYILLNEAINNQRVKQYCEMMDISFDANRFCIVIDIGDPLMELDDLTMQLHLDDLQEKLIELTRSSYQCDSHSICTFLNTGKIVLLKTVESEKEYEVAIQQFYSQSIKLQELYQIYNITDITVAAGNLSSSLQDIHTSYMEAERLIDYGKKLCIMPRVYSYHHWKMLISLLPEQISSSFIEKINWKLKSFASDDKFIEMAKTFIVYCKTNLNISQAAKELFVHRNTLIYRLQKIESMTGLDSKKFDDCTLLYLWLLRNYKELVVEM</sequence>
<feature type="domain" description="Putative sugar diacid recognition" evidence="2">
    <location>
        <begin position="1"/>
        <end position="90"/>
    </location>
</feature>
<organism evidence="5 6">
    <name type="scientific">Ornithinibacillus halotolerans</name>
    <dbReference type="NCBI Taxonomy" id="1274357"/>
    <lineage>
        <taxon>Bacteria</taxon>
        <taxon>Bacillati</taxon>
        <taxon>Bacillota</taxon>
        <taxon>Bacilli</taxon>
        <taxon>Bacillales</taxon>
        <taxon>Bacillaceae</taxon>
        <taxon>Ornithinibacillus</taxon>
    </lineage>
</organism>
<evidence type="ECO:0000256" key="1">
    <source>
        <dbReference type="ARBA" id="ARBA00006754"/>
    </source>
</evidence>
<protein>
    <submittedName>
        <fullName evidence="5">CdaR family transcriptional regulator</fullName>
    </submittedName>
</protein>
<dbReference type="InterPro" id="IPR009057">
    <property type="entry name" value="Homeodomain-like_sf"/>
</dbReference>
<accession>A0A916W6K7</accession>
<dbReference type="Pfam" id="PF17853">
    <property type="entry name" value="GGDEF_2"/>
    <property type="match status" value="1"/>
</dbReference>
<dbReference type="PANTHER" id="PTHR33744">
    <property type="entry name" value="CARBOHYDRATE DIACID REGULATOR"/>
    <property type="match status" value="1"/>
</dbReference>
<dbReference type="Pfam" id="PF05651">
    <property type="entry name" value="Diacid_rec"/>
    <property type="match status" value="1"/>
</dbReference>
<dbReference type="Gene3D" id="1.10.10.2840">
    <property type="entry name" value="PucR C-terminal helix-turn-helix domain"/>
    <property type="match status" value="1"/>
</dbReference>
<reference evidence="5" key="2">
    <citation type="submission" date="2020-09" db="EMBL/GenBank/DDBJ databases">
        <authorList>
            <person name="Sun Q."/>
            <person name="Zhou Y."/>
        </authorList>
    </citation>
    <scope>NUCLEOTIDE SEQUENCE</scope>
    <source>
        <strain evidence="5">CGMCC 1.12408</strain>
    </source>
</reference>
<name>A0A916W6K7_9BACI</name>
<dbReference type="Pfam" id="PF13556">
    <property type="entry name" value="HTH_30"/>
    <property type="match status" value="1"/>
</dbReference>